<dbReference type="Proteomes" id="UP000006798">
    <property type="component" value="Plasmid pBB1"/>
</dbReference>
<gene>
    <name evidence="1" type="ordered locus">CNE_BB1p06200</name>
</gene>
<evidence type="ECO:0000313" key="2">
    <source>
        <dbReference type="Proteomes" id="UP000006798"/>
    </source>
</evidence>
<name>F8GXH0_CUPNN</name>
<keyword evidence="1" id="KW-0614">Plasmid</keyword>
<dbReference type="RefSeq" id="WP_013959090.1">
    <property type="nucleotide sequence ID" value="NC_015727.1"/>
</dbReference>
<organism evidence="1 2">
    <name type="scientific">Cupriavidus necator (strain ATCC 43291 / DSM 13513 / CCUG 52238 / LMG 8453 / N-1)</name>
    <name type="common">Ralstonia eutropha</name>
    <dbReference type="NCBI Taxonomy" id="1042878"/>
    <lineage>
        <taxon>Bacteria</taxon>
        <taxon>Pseudomonadati</taxon>
        <taxon>Pseudomonadota</taxon>
        <taxon>Betaproteobacteria</taxon>
        <taxon>Burkholderiales</taxon>
        <taxon>Burkholderiaceae</taxon>
        <taxon>Cupriavidus</taxon>
    </lineage>
</organism>
<sequence>MEAVARWIDFVVGEHELHVFFGELAQEARNYRMNHGRCVSRERSNTDAAPRLGVQLAGRNYSTHGRVHHVSSMLANFKGVPINARPVFS</sequence>
<accession>F8GXH0</accession>
<evidence type="ECO:0000313" key="1">
    <source>
        <dbReference type="EMBL" id="AEI82040.1"/>
    </source>
</evidence>
<dbReference type="GeneID" id="92902351"/>
<dbReference type="AlphaFoldDB" id="F8GXH0"/>
<dbReference type="KEGG" id="cnc:CNE_BB1p06200"/>
<proteinExistence type="predicted"/>
<protein>
    <submittedName>
        <fullName evidence="1">Uncharacterized protein</fullName>
    </submittedName>
</protein>
<dbReference type="EMBL" id="CP002879">
    <property type="protein sequence ID" value="AEI82040.1"/>
    <property type="molecule type" value="Genomic_DNA"/>
</dbReference>
<reference evidence="1 2" key="1">
    <citation type="journal article" date="2011" name="J. Bacteriol.">
        <title>Complete genome sequence of the type strain Cupriavidus necator N-1.</title>
        <authorList>
            <person name="Poehlein A."/>
            <person name="Kusian B."/>
            <person name="Friedrich B."/>
            <person name="Daniel R."/>
            <person name="Bowien B."/>
        </authorList>
    </citation>
    <scope>NUCLEOTIDE SEQUENCE [LARGE SCALE GENOMIC DNA]</scope>
    <source>
        <strain evidence="2">ATCC 43291 / DSM 13513 / CCUG 52238 / LMG 8453 / N-1</strain>
        <plasmid evidence="1 2">pBB1</plasmid>
    </source>
</reference>
<dbReference type="HOGENOM" id="CLU_2449667_0_0_4"/>
<geneLocation type="plasmid" evidence="1 2">
    <name>pBB1</name>
</geneLocation>